<dbReference type="PROSITE" id="PS50853">
    <property type="entry name" value="FN3"/>
    <property type="match status" value="4"/>
</dbReference>
<feature type="domain" description="Fibronectin type-III" evidence="3">
    <location>
        <begin position="26"/>
        <end position="126"/>
    </location>
</feature>
<feature type="region of interest" description="Disordered" evidence="1">
    <location>
        <begin position="452"/>
        <end position="523"/>
    </location>
</feature>
<keyword evidence="2" id="KW-0812">Transmembrane</keyword>
<accession>A0AAV7JVJ9</accession>
<feature type="domain" description="Fibronectin type-III" evidence="3">
    <location>
        <begin position="131"/>
        <end position="227"/>
    </location>
</feature>
<feature type="compositionally biased region" description="Polar residues" evidence="1">
    <location>
        <begin position="612"/>
        <end position="633"/>
    </location>
</feature>
<dbReference type="Proteomes" id="UP001165289">
    <property type="component" value="Unassembled WGS sequence"/>
</dbReference>
<dbReference type="EMBL" id="JAKMXF010000297">
    <property type="protein sequence ID" value="KAI6652852.1"/>
    <property type="molecule type" value="Genomic_DNA"/>
</dbReference>
<dbReference type="InterPro" id="IPR036116">
    <property type="entry name" value="FN3_sf"/>
</dbReference>
<feature type="region of interest" description="Disordered" evidence="1">
    <location>
        <begin position="582"/>
        <end position="633"/>
    </location>
</feature>
<comment type="caution">
    <text evidence="4">The sequence shown here is derived from an EMBL/GenBank/DDBJ whole genome shotgun (WGS) entry which is preliminary data.</text>
</comment>
<keyword evidence="2" id="KW-1133">Transmembrane helix</keyword>
<dbReference type="SUPFAM" id="SSF49265">
    <property type="entry name" value="Fibronectin type III"/>
    <property type="match status" value="3"/>
</dbReference>
<dbReference type="SMART" id="SM00060">
    <property type="entry name" value="FN3"/>
    <property type="match status" value="4"/>
</dbReference>
<feature type="domain" description="Fibronectin type-III" evidence="3">
    <location>
        <begin position="327"/>
        <end position="425"/>
    </location>
</feature>
<evidence type="ECO:0000313" key="5">
    <source>
        <dbReference type="Proteomes" id="UP001165289"/>
    </source>
</evidence>
<keyword evidence="2" id="KW-0472">Membrane</keyword>
<feature type="region of interest" description="Disordered" evidence="1">
    <location>
        <begin position="672"/>
        <end position="783"/>
    </location>
</feature>
<sequence>MNKNLIGISTFSNPQTIRSLILHPSVPRGIKLSSPGPYTLTSSWEEPIPANGPVAFYEIQYQLFTTSQTNQIQFLEVSADVFTANLTGLMPQSAYSISIRAKNRDEQGNLLIGPFSQVILGDTGFQAPSNPPTIVSVIATSSKSIEINWIPADEDIAAPVTSYIIFIVSVSQVIPSAPTPIEISALFNSTEITGLFPYSQYLVSMASSNSKGDSSPGSESSVTTEEDIPTFPAANITIFLVESTVIGLSWEDPHFIQVRGEIVRYDIHYKRTDENREFDIIRATIKNAMISGLDAYTGYDVSVAIVTGKGSGPRNEPPIVQRTAEGLPTAPTDLVADTGDTSARLIWNQPSSINGLLQQYTVTIQDIISDDILVLTLPTSNTITEPYLLIDGLIPGSNYIFSVVASTGAGAGVSSEVGYFTTSGTRPTTPPPLTVTVTVTVPVTVTTVSTTKVTTSTTQVTDATTQSTQTTSTTETATLTDPVTNTTTNTSSTPTVTNSTTDTSTITTQSDTNSLSTPTTTTTQPISGQLPNFASILIPSVIIVILLILLVLVLICVGVYVIRNQEHKVKARVLKIRGLTDTGRSRSSSLGSSRRPHSLTLSNPYHAISRGAASSRNPQSERSWYTSVRSPTKSDTMDALQDLVAEKERQNIGAGNLFTPYGYRPPALGAEPIPSPAGMSMLAGQQTPEVKSNRYSQEGVNIDRERKQLSSPKESHNGGIFNFDKLSPKKSKDVRSDTYAGSDPPSLPPRRYQEEPTGLRYVLDEGVFDDLEGEPERDEEFRT</sequence>
<dbReference type="Pfam" id="PF00041">
    <property type="entry name" value="fn3"/>
    <property type="match status" value="4"/>
</dbReference>
<evidence type="ECO:0000313" key="4">
    <source>
        <dbReference type="EMBL" id="KAI6652852.1"/>
    </source>
</evidence>
<keyword evidence="4" id="KW-0675">Receptor</keyword>
<dbReference type="CDD" id="cd00063">
    <property type="entry name" value="FN3"/>
    <property type="match status" value="4"/>
</dbReference>
<feature type="compositionally biased region" description="Low complexity" evidence="1">
    <location>
        <begin position="582"/>
        <end position="593"/>
    </location>
</feature>
<evidence type="ECO:0000259" key="3">
    <source>
        <dbReference type="PROSITE" id="PS50853"/>
    </source>
</evidence>
<feature type="compositionally biased region" description="Basic and acidic residues" evidence="1">
    <location>
        <begin position="726"/>
        <end position="736"/>
    </location>
</feature>
<organism evidence="4 5">
    <name type="scientific">Oopsacas minuta</name>
    <dbReference type="NCBI Taxonomy" id="111878"/>
    <lineage>
        <taxon>Eukaryota</taxon>
        <taxon>Metazoa</taxon>
        <taxon>Porifera</taxon>
        <taxon>Hexactinellida</taxon>
        <taxon>Hexasterophora</taxon>
        <taxon>Lyssacinosida</taxon>
        <taxon>Leucopsacidae</taxon>
        <taxon>Oopsacas</taxon>
    </lineage>
</organism>
<feature type="domain" description="Fibronectin type-III" evidence="3">
    <location>
        <begin position="232"/>
        <end position="326"/>
    </location>
</feature>
<evidence type="ECO:0000256" key="2">
    <source>
        <dbReference type="SAM" id="Phobius"/>
    </source>
</evidence>
<dbReference type="InterPro" id="IPR003961">
    <property type="entry name" value="FN3_dom"/>
</dbReference>
<reference evidence="4 5" key="1">
    <citation type="journal article" date="2023" name="BMC Biol.">
        <title>The compact genome of the sponge Oopsacas minuta (Hexactinellida) is lacking key metazoan core genes.</title>
        <authorList>
            <person name="Santini S."/>
            <person name="Schenkelaars Q."/>
            <person name="Jourda C."/>
            <person name="Duchesne M."/>
            <person name="Belahbib H."/>
            <person name="Rocher C."/>
            <person name="Selva M."/>
            <person name="Riesgo A."/>
            <person name="Vervoort M."/>
            <person name="Leys S.P."/>
            <person name="Kodjabachian L."/>
            <person name="Le Bivic A."/>
            <person name="Borchiellini C."/>
            <person name="Claverie J.M."/>
            <person name="Renard E."/>
        </authorList>
    </citation>
    <scope>NUCLEOTIDE SEQUENCE [LARGE SCALE GENOMIC DNA]</scope>
    <source>
        <strain evidence="4">SPO-2</strain>
    </source>
</reference>
<dbReference type="PANTHER" id="PTHR26391">
    <property type="entry name" value="INACTIVE TYROSINE-PROTEIN KINASE 7"/>
    <property type="match status" value="1"/>
</dbReference>
<feature type="compositionally biased region" description="Polar residues" evidence="1">
    <location>
        <begin position="683"/>
        <end position="699"/>
    </location>
</feature>
<gene>
    <name evidence="4" type="ORF">LOD99_4238</name>
</gene>
<name>A0AAV7JVJ9_9METZ</name>
<protein>
    <submittedName>
        <fullName evidence="4">Receptor-type tyrosine-protein phosphatase delta-like isoform X10</fullName>
    </submittedName>
</protein>
<dbReference type="Gene3D" id="2.60.40.10">
    <property type="entry name" value="Immunoglobulins"/>
    <property type="match status" value="4"/>
</dbReference>
<feature type="compositionally biased region" description="Acidic residues" evidence="1">
    <location>
        <begin position="766"/>
        <end position="783"/>
    </location>
</feature>
<dbReference type="PANTHER" id="PTHR26391:SF18">
    <property type="entry name" value="PROTEIN KINASE RECEPTOR TIE-1, PUTATIVE-RELATED"/>
    <property type="match status" value="1"/>
</dbReference>
<feature type="transmembrane region" description="Helical" evidence="2">
    <location>
        <begin position="536"/>
        <end position="562"/>
    </location>
</feature>
<keyword evidence="5" id="KW-1185">Reference proteome</keyword>
<evidence type="ECO:0000256" key="1">
    <source>
        <dbReference type="SAM" id="MobiDB-lite"/>
    </source>
</evidence>
<proteinExistence type="predicted"/>
<feature type="compositionally biased region" description="Basic and acidic residues" evidence="1">
    <location>
        <begin position="701"/>
        <end position="716"/>
    </location>
</feature>
<dbReference type="AlphaFoldDB" id="A0AAV7JVJ9"/>
<dbReference type="InterPro" id="IPR013783">
    <property type="entry name" value="Ig-like_fold"/>
</dbReference>